<dbReference type="AlphaFoldDB" id="A0A0R1LUR0"/>
<dbReference type="EMBL" id="AZEE01000029">
    <property type="protein sequence ID" value="KRK97315.1"/>
    <property type="molecule type" value="Genomic_DNA"/>
</dbReference>
<dbReference type="Proteomes" id="UP000051160">
    <property type="component" value="Unassembled WGS sequence"/>
</dbReference>
<name>A0A0R1LUR0_9LACO</name>
<dbReference type="PATRIC" id="fig|1423776.4.peg.1346"/>
<evidence type="ECO:0000256" key="1">
    <source>
        <dbReference type="SAM" id="Phobius"/>
    </source>
</evidence>
<accession>A0A0R1LUR0</accession>
<keyword evidence="1" id="KW-0812">Transmembrane</keyword>
<keyword evidence="1" id="KW-0472">Membrane</keyword>
<feature type="transmembrane region" description="Helical" evidence="1">
    <location>
        <begin position="21"/>
        <end position="39"/>
    </location>
</feature>
<dbReference type="RefSeq" id="WP_054700450.1">
    <property type="nucleotide sequence ID" value="NZ_AZEE01000029.1"/>
</dbReference>
<evidence type="ECO:0000313" key="2">
    <source>
        <dbReference type="EMBL" id="KRK97315.1"/>
    </source>
</evidence>
<sequence length="72" mass="8616">MFRKMLRIAWEAVDTRVHPKGLILEQLIFYNVALLVAPYFPGSKWPLLITITLSHFIGWYDVYLQWREKHGK</sequence>
<proteinExistence type="predicted"/>
<reference evidence="2 3" key="1">
    <citation type="journal article" date="2015" name="Genome Announc.">
        <title>Expanding the biotechnology potential of lactobacilli through comparative genomics of 213 strains and associated genera.</title>
        <authorList>
            <person name="Sun Z."/>
            <person name="Harris H.M."/>
            <person name="McCann A."/>
            <person name="Guo C."/>
            <person name="Argimon S."/>
            <person name="Zhang W."/>
            <person name="Yang X."/>
            <person name="Jeffery I.B."/>
            <person name="Cooney J.C."/>
            <person name="Kagawa T.F."/>
            <person name="Liu W."/>
            <person name="Song Y."/>
            <person name="Salvetti E."/>
            <person name="Wrobel A."/>
            <person name="Rasinkangas P."/>
            <person name="Parkhill J."/>
            <person name="Rea M.C."/>
            <person name="O'Sullivan O."/>
            <person name="Ritari J."/>
            <person name="Douillard F.P."/>
            <person name="Paul Ross R."/>
            <person name="Yang R."/>
            <person name="Briner A.E."/>
            <person name="Felis G.E."/>
            <person name="de Vos W.M."/>
            <person name="Barrangou R."/>
            <person name="Klaenhammer T.R."/>
            <person name="Caufield P.W."/>
            <person name="Cui Y."/>
            <person name="Zhang H."/>
            <person name="O'Toole P.W."/>
        </authorList>
    </citation>
    <scope>NUCLEOTIDE SEQUENCE [LARGE SCALE GENOMIC DNA]</scope>
    <source>
        <strain evidence="2 3">DSM 19909</strain>
    </source>
</reference>
<feature type="transmembrane region" description="Helical" evidence="1">
    <location>
        <begin position="45"/>
        <end position="64"/>
    </location>
</feature>
<gene>
    <name evidence="2" type="ORF">FD04_GL001329</name>
</gene>
<protein>
    <submittedName>
        <fullName evidence="2">Uncharacterized protein</fullName>
    </submittedName>
</protein>
<organism evidence="2 3">
    <name type="scientific">Secundilactobacillus odoratitofui DSM 19909 = JCM 15043</name>
    <dbReference type="NCBI Taxonomy" id="1423776"/>
    <lineage>
        <taxon>Bacteria</taxon>
        <taxon>Bacillati</taxon>
        <taxon>Bacillota</taxon>
        <taxon>Bacilli</taxon>
        <taxon>Lactobacillales</taxon>
        <taxon>Lactobacillaceae</taxon>
        <taxon>Secundilactobacillus</taxon>
    </lineage>
</organism>
<dbReference type="OrthoDB" id="2333796at2"/>
<comment type="caution">
    <text evidence="2">The sequence shown here is derived from an EMBL/GenBank/DDBJ whole genome shotgun (WGS) entry which is preliminary data.</text>
</comment>
<keyword evidence="3" id="KW-1185">Reference proteome</keyword>
<evidence type="ECO:0000313" key="3">
    <source>
        <dbReference type="Proteomes" id="UP000051160"/>
    </source>
</evidence>
<keyword evidence="1" id="KW-1133">Transmembrane helix</keyword>